<dbReference type="InterPro" id="IPR000569">
    <property type="entry name" value="HECT_dom"/>
</dbReference>
<evidence type="ECO:0000256" key="4">
    <source>
        <dbReference type="SAM" id="MobiDB-lite"/>
    </source>
</evidence>
<comment type="caution">
    <text evidence="3">Lacks conserved residue(s) required for the propagation of feature annotation.</text>
</comment>
<evidence type="ECO:0000313" key="7">
    <source>
        <dbReference type="Proteomes" id="UP000281406"/>
    </source>
</evidence>
<feature type="compositionally biased region" description="Low complexity" evidence="4">
    <location>
        <begin position="90"/>
        <end position="100"/>
    </location>
</feature>
<reference evidence="6 7" key="1">
    <citation type="submission" date="2018-10" db="EMBL/GenBank/DDBJ databases">
        <title>Genome assembly for a Yunnan-Guizhou Plateau 3E fish, Anabarilius grahami (Regan), and its evolutionary and genetic applications.</title>
        <authorList>
            <person name="Jiang W."/>
        </authorList>
    </citation>
    <scope>NUCLEOTIDE SEQUENCE [LARGE SCALE GENOMIC DNA]</scope>
    <source>
        <strain evidence="6">AG-KIZ</strain>
        <tissue evidence="6">Muscle</tissue>
    </source>
</reference>
<accession>A0A3N0XKV4</accession>
<name>A0A3N0XKV4_ANAGA</name>
<organism evidence="6 7">
    <name type="scientific">Anabarilius grahami</name>
    <name type="common">Kanglang fish</name>
    <name type="synonym">Barilius grahami</name>
    <dbReference type="NCBI Taxonomy" id="495550"/>
    <lineage>
        <taxon>Eukaryota</taxon>
        <taxon>Metazoa</taxon>
        <taxon>Chordata</taxon>
        <taxon>Craniata</taxon>
        <taxon>Vertebrata</taxon>
        <taxon>Euteleostomi</taxon>
        <taxon>Actinopterygii</taxon>
        <taxon>Neopterygii</taxon>
        <taxon>Teleostei</taxon>
        <taxon>Ostariophysi</taxon>
        <taxon>Cypriniformes</taxon>
        <taxon>Xenocyprididae</taxon>
        <taxon>Xenocypridinae</taxon>
        <taxon>Xenocypridinae incertae sedis</taxon>
        <taxon>Anabarilius</taxon>
    </lineage>
</organism>
<proteinExistence type="predicted"/>
<dbReference type="SUPFAM" id="SSF56204">
    <property type="entry name" value="Hect, E3 ligase catalytic domain"/>
    <property type="match status" value="1"/>
</dbReference>
<keyword evidence="1" id="KW-0808">Transferase</keyword>
<feature type="compositionally biased region" description="Pro residues" evidence="4">
    <location>
        <begin position="101"/>
        <end position="110"/>
    </location>
</feature>
<evidence type="ECO:0000313" key="6">
    <source>
        <dbReference type="EMBL" id="ROI60070.1"/>
    </source>
</evidence>
<dbReference type="Gene3D" id="3.90.1750.10">
    <property type="entry name" value="Hect, E3 ligase catalytic domains"/>
    <property type="match status" value="1"/>
</dbReference>
<comment type="caution">
    <text evidence="6">The sequence shown here is derived from an EMBL/GenBank/DDBJ whole genome shotgun (WGS) entry which is preliminary data.</text>
</comment>
<evidence type="ECO:0000256" key="1">
    <source>
        <dbReference type="ARBA" id="ARBA00022679"/>
    </source>
</evidence>
<dbReference type="InterPro" id="IPR035983">
    <property type="entry name" value="Hect_E3_ubiquitin_ligase"/>
</dbReference>
<dbReference type="PROSITE" id="PS50237">
    <property type="entry name" value="HECT"/>
    <property type="match status" value="1"/>
</dbReference>
<sequence length="314" mass="34215">MATTTGRTALYMVPLQDELCLDPLPFSAEEFAKMPKVECRTCKTTMPLPVLYSHVQSCGGTQSADDEIGYAEDDDDDEELKIVSVTASTVSTATPTSSPAPISPLRPCSPTPTTSYEDEGQCPICLEIFTHRQLPIHASICGDSALQTFGANSPTSATPEHYNQSSDLQCPDDILRLLASRVDASKDFNICVSRTDFFQRAMVQWQRQKKGTPGNTLRVTFLGEAGVDSGAIRKEFLTNAVVPEQNKSFGQHISAVSFLQVFQQSPLDAWNPTPLSMAHGDPGLATVLSSSGGLGSKKPRFFTKMYFWEDFALP</sequence>
<evidence type="ECO:0000256" key="3">
    <source>
        <dbReference type="PROSITE-ProRule" id="PRU00104"/>
    </source>
</evidence>
<dbReference type="EMBL" id="RJVU01070304">
    <property type="protein sequence ID" value="ROI60070.1"/>
    <property type="molecule type" value="Genomic_DNA"/>
</dbReference>
<feature type="region of interest" description="Disordered" evidence="4">
    <location>
        <begin position="90"/>
        <end position="114"/>
    </location>
</feature>
<gene>
    <name evidence="6" type="ORF">DPX16_0939</name>
</gene>
<dbReference type="Proteomes" id="UP000281406">
    <property type="component" value="Unassembled WGS sequence"/>
</dbReference>
<keyword evidence="2 3" id="KW-0833">Ubl conjugation pathway</keyword>
<evidence type="ECO:0000256" key="2">
    <source>
        <dbReference type="ARBA" id="ARBA00022786"/>
    </source>
</evidence>
<keyword evidence="7" id="KW-1185">Reference proteome</keyword>
<evidence type="ECO:0000259" key="5">
    <source>
        <dbReference type="PROSITE" id="PS50237"/>
    </source>
</evidence>
<dbReference type="GO" id="GO:0004842">
    <property type="term" value="F:ubiquitin-protein transferase activity"/>
    <property type="evidence" value="ECO:0007669"/>
    <property type="project" value="InterPro"/>
</dbReference>
<feature type="domain" description="HECT" evidence="5">
    <location>
        <begin position="209"/>
        <end position="237"/>
    </location>
</feature>
<protein>
    <recommendedName>
        <fullName evidence="5">HECT domain-containing protein</fullName>
    </recommendedName>
</protein>
<dbReference type="AlphaFoldDB" id="A0A3N0XKV4"/>
<dbReference type="OrthoDB" id="8957740at2759"/>